<keyword evidence="1" id="KW-0645">Protease</keyword>
<accession>A0A377J2G8</accession>
<gene>
    <name evidence="1" type="ORF">NCTC12410_00246</name>
</gene>
<dbReference type="RefSeq" id="WP_115010769.1">
    <property type="nucleotide sequence ID" value="NZ_UGHV01000001.1"/>
</dbReference>
<protein>
    <submittedName>
        <fullName evidence="1">CAAX protease</fullName>
    </submittedName>
</protein>
<keyword evidence="1" id="KW-0378">Hydrolase</keyword>
<evidence type="ECO:0000313" key="1">
    <source>
        <dbReference type="EMBL" id="STO96434.1"/>
    </source>
</evidence>
<reference evidence="1 2" key="1">
    <citation type="submission" date="2018-06" db="EMBL/GenBank/DDBJ databases">
        <authorList>
            <consortium name="Pathogen Informatics"/>
            <person name="Doyle S."/>
        </authorList>
    </citation>
    <scope>NUCLEOTIDE SEQUENCE [LARGE SCALE GENOMIC DNA]</scope>
    <source>
        <strain evidence="1 2">NCTC12410</strain>
    </source>
</reference>
<proteinExistence type="predicted"/>
<sequence>MKPHLCNLLHIKLFSQSRLNGYTNPQEHEQNLYLISHIAHKIGILEIIIRNKIDFLLSQKDSQWLEKIVLQNQSRDSLISAQNLGFWLKVVDFYKIHNAIFQAEFLDTLDFKKYFDKNKDTFHTNHTRIMRHHKAKAILLLLRLIRNRAFHFENLYKIVGNGYPRLNVKITNKHNEAIYIAIRPDKIVEFLNDLLGSFHKDLVHYGEVKMVASAT</sequence>
<evidence type="ECO:0000313" key="2">
    <source>
        <dbReference type="Proteomes" id="UP000254841"/>
    </source>
</evidence>
<organism evidence="1 2">
    <name type="scientific">Helicobacter canis</name>
    <dbReference type="NCBI Taxonomy" id="29419"/>
    <lineage>
        <taxon>Bacteria</taxon>
        <taxon>Pseudomonadati</taxon>
        <taxon>Campylobacterota</taxon>
        <taxon>Epsilonproteobacteria</taxon>
        <taxon>Campylobacterales</taxon>
        <taxon>Helicobacteraceae</taxon>
        <taxon>Helicobacter</taxon>
    </lineage>
</organism>
<dbReference type="OrthoDB" id="5355820at2"/>
<dbReference type="GO" id="GO:0006508">
    <property type="term" value="P:proteolysis"/>
    <property type="evidence" value="ECO:0007669"/>
    <property type="project" value="UniProtKB-KW"/>
</dbReference>
<dbReference type="GO" id="GO:0008233">
    <property type="term" value="F:peptidase activity"/>
    <property type="evidence" value="ECO:0007669"/>
    <property type="project" value="UniProtKB-KW"/>
</dbReference>
<dbReference type="EMBL" id="UGHV01000001">
    <property type="protein sequence ID" value="STO96434.1"/>
    <property type="molecule type" value="Genomic_DNA"/>
</dbReference>
<dbReference type="Proteomes" id="UP000254841">
    <property type="component" value="Unassembled WGS sequence"/>
</dbReference>
<name>A0A377J2G8_9HELI</name>
<dbReference type="AlphaFoldDB" id="A0A377J2G8"/>